<dbReference type="AlphaFoldDB" id="A0A9P3H9J3"/>
<dbReference type="SUPFAM" id="SSF50965">
    <property type="entry name" value="Galactose oxidase, central domain"/>
    <property type="match status" value="1"/>
</dbReference>
<reference evidence="5" key="2">
    <citation type="journal article" date="2022" name="Microbiol. Resour. Announc.">
        <title>Whole-Genome Sequence of Entomortierella parvispora E1425, a Mucoromycotan Fungus Associated with Burkholderiaceae-Related Endosymbiotic Bacteria.</title>
        <authorList>
            <person name="Herlambang A."/>
            <person name="Guo Y."/>
            <person name="Takashima Y."/>
            <person name="Narisawa K."/>
            <person name="Ohta H."/>
            <person name="Nishizawa T."/>
        </authorList>
    </citation>
    <scope>NUCLEOTIDE SEQUENCE</scope>
    <source>
        <strain evidence="5">E1425</strain>
    </source>
</reference>
<feature type="signal peptide" evidence="4">
    <location>
        <begin position="1"/>
        <end position="32"/>
    </location>
</feature>
<dbReference type="EMBL" id="BQFW01000007">
    <property type="protein sequence ID" value="GJJ72470.1"/>
    <property type="molecule type" value="Genomic_DNA"/>
</dbReference>
<feature type="compositionally biased region" description="Low complexity" evidence="2">
    <location>
        <begin position="382"/>
        <end position="404"/>
    </location>
</feature>
<reference evidence="5" key="1">
    <citation type="submission" date="2021-11" db="EMBL/GenBank/DDBJ databases">
        <authorList>
            <person name="Herlambang A."/>
            <person name="Guo Y."/>
            <person name="Takashima Y."/>
            <person name="Nishizawa T."/>
        </authorList>
    </citation>
    <scope>NUCLEOTIDE SEQUENCE</scope>
    <source>
        <strain evidence="5">E1425</strain>
    </source>
</reference>
<proteinExistence type="predicted"/>
<dbReference type="Gene3D" id="2.120.10.80">
    <property type="entry name" value="Kelch-type beta propeller"/>
    <property type="match status" value="1"/>
</dbReference>
<organism evidence="5 6">
    <name type="scientific">Entomortierella parvispora</name>
    <dbReference type="NCBI Taxonomy" id="205924"/>
    <lineage>
        <taxon>Eukaryota</taxon>
        <taxon>Fungi</taxon>
        <taxon>Fungi incertae sedis</taxon>
        <taxon>Mucoromycota</taxon>
        <taxon>Mortierellomycotina</taxon>
        <taxon>Mortierellomycetes</taxon>
        <taxon>Mortierellales</taxon>
        <taxon>Mortierellaceae</taxon>
        <taxon>Entomortierella</taxon>
    </lineage>
</organism>
<feature type="chain" id="PRO_5040303341" evidence="4">
    <location>
        <begin position="33"/>
        <end position="747"/>
    </location>
</feature>
<evidence type="ECO:0000256" key="4">
    <source>
        <dbReference type="SAM" id="SignalP"/>
    </source>
</evidence>
<dbReference type="InterPro" id="IPR011043">
    <property type="entry name" value="Gal_Oxase/kelch_b-propeller"/>
</dbReference>
<keyword evidence="4" id="KW-0732">Signal</keyword>
<name>A0A9P3H9J3_9FUNG</name>
<keyword evidence="3" id="KW-0812">Transmembrane</keyword>
<gene>
    <name evidence="5" type="ORF">EMPS_04828</name>
</gene>
<protein>
    <submittedName>
        <fullName evidence="5">Uncharacterized protein</fullName>
    </submittedName>
</protein>
<keyword evidence="3" id="KW-1133">Transmembrane helix</keyword>
<evidence type="ECO:0000313" key="5">
    <source>
        <dbReference type="EMBL" id="GJJ72470.1"/>
    </source>
</evidence>
<dbReference type="Pfam" id="PF24681">
    <property type="entry name" value="Kelch_KLHDC2_KLHL20_DRC7"/>
    <property type="match status" value="1"/>
</dbReference>
<dbReference type="PANTHER" id="PTHR23244">
    <property type="entry name" value="KELCH REPEAT DOMAIN"/>
    <property type="match status" value="1"/>
</dbReference>
<dbReference type="Proteomes" id="UP000827284">
    <property type="component" value="Unassembled WGS sequence"/>
</dbReference>
<keyword evidence="6" id="KW-1185">Reference proteome</keyword>
<evidence type="ECO:0000256" key="3">
    <source>
        <dbReference type="SAM" id="Phobius"/>
    </source>
</evidence>
<keyword evidence="3" id="KW-0472">Membrane</keyword>
<dbReference type="OrthoDB" id="2430008at2759"/>
<evidence type="ECO:0000313" key="6">
    <source>
        <dbReference type="Proteomes" id="UP000827284"/>
    </source>
</evidence>
<dbReference type="InterPro" id="IPR015915">
    <property type="entry name" value="Kelch-typ_b-propeller"/>
</dbReference>
<evidence type="ECO:0000256" key="1">
    <source>
        <dbReference type="SAM" id="Coils"/>
    </source>
</evidence>
<keyword evidence="1" id="KW-0175">Coiled coil</keyword>
<feature type="region of interest" description="Disordered" evidence="2">
    <location>
        <begin position="379"/>
        <end position="409"/>
    </location>
</feature>
<feature type="transmembrane region" description="Helical" evidence="3">
    <location>
        <begin position="410"/>
        <end position="432"/>
    </location>
</feature>
<feature type="coiled-coil region" evidence="1">
    <location>
        <begin position="705"/>
        <end position="736"/>
    </location>
</feature>
<comment type="caution">
    <text evidence="5">The sequence shown here is derived from an EMBL/GenBank/DDBJ whole genome shotgun (WGS) entry which is preliminary data.</text>
</comment>
<accession>A0A9P3H9J3</accession>
<sequence>MERLLHSIFFAVGAAHLLLLIFSVQNTPFVSAAPPIVVTGSRYITVNGTLYVQGGGSLYAQGGAFTDTDGTTAFSSLDMSVPWNQTSPPWKAIVAPAGFLTRDIIYQGLAVTPDKTRLVFWGSFNAPPEAGSLSILNIPSNSWSSLTVTQNPNLTSWGISAVIDPTSGGMGVLYAPSGCTEQITGTENAIPGLCMIGLDKKTTTYQTMSRLLVPSGIAYYSFVYCTLRKTMLLYGGAGANNEPNQSLYEFSPSNSTWSLLQPQGTSPGDIQRHCMVETTDGTKMIVFGGMNVGLQVSARLSIFHIKNMTWTDGADVGAANARMGHVCATNGDSFIVWGGLTLQNGKAVVVNNVPLIYNIPKNEWVHNFVVTNPPPPTLSNATLTSTMTGPMPSSSDNASLSSPSEKSSNVGAIVGGAAGSIIAVAAIGFFMYRRRKGNGLSHSKRSGDGNLRRSMILNGGGNDIEDDKDACGNHSGANAIQLQSESVQRSVDSYSHSPPHSVQQFQSSPLQTKNSFAMHGGNSRELNPEIDMRGHHGRSSSELGSPRFSGSKFSNPPPPFQSTLSLSPAGSPQAYLGPFPMDQQNHPYYYDKGRSDFPSPFRGLDHTNILYSDYPQFTPIGLDSQGNRFDLRSPQQPGPGVETSPAAWMAAMNTRNSFGNSHRLINHGSHVSGHIGGLGSYFPPPPGLQSPAEPEPDLLQKKLMLMKAQHELDVEKMRLEQESQRHLVERQLVERQLGPAADKWNHM</sequence>
<feature type="region of interest" description="Disordered" evidence="2">
    <location>
        <begin position="483"/>
        <end position="582"/>
    </location>
</feature>
<evidence type="ECO:0000256" key="2">
    <source>
        <dbReference type="SAM" id="MobiDB-lite"/>
    </source>
</evidence>
<feature type="compositionally biased region" description="Polar residues" evidence="2">
    <location>
        <begin position="561"/>
        <end position="570"/>
    </location>
</feature>
<feature type="compositionally biased region" description="Polar residues" evidence="2">
    <location>
        <begin position="483"/>
        <end position="515"/>
    </location>
</feature>